<dbReference type="Proteomes" id="UP000503264">
    <property type="component" value="Chromosome"/>
</dbReference>
<dbReference type="EMBL" id="CP012542">
    <property type="protein sequence ID" value="QCD44185.1"/>
    <property type="molecule type" value="Genomic_DNA"/>
</dbReference>
<evidence type="ECO:0000256" key="1">
    <source>
        <dbReference type="ARBA" id="ARBA00023186"/>
    </source>
</evidence>
<dbReference type="AlphaFoldDB" id="A0A6G5QER1"/>
<proteinExistence type="predicted"/>
<evidence type="ECO:0000313" key="3">
    <source>
        <dbReference type="Proteomes" id="UP000503264"/>
    </source>
</evidence>
<keyword evidence="3" id="KW-1185">Reference proteome</keyword>
<dbReference type="Pfam" id="PF02613">
    <property type="entry name" value="Nitrate_red_del"/>
    <property type="match status" value="1"/>
</dbReference>
<dbReference type="RefSeq" id="WP_171993416.1">
    <property type="nucleotide sequence ID" value="NZ_CP012542.1"/>
</dbReference>
<organism evidence="2 3">
    <name type="scientific">Campylobacter mucosalis CCUG 21559</name>
    <dbReference type="NCBI Taxonomy" id="1032067"/>
    <lineage>
        <taxon>Bacteria</taxon>
        <taxon>Pseudomonadati</taxon>
        <taxon>Campylobacterota</taxon>
        <taxon>Epsilonproteobacteria</taxon>
        <taxon>Campylobacterales</taxon>
        <taxon>Campylobacteraceae</taxon>
        <taxon>Campylobacter</taxon>
    </lineage>
</organism>
<dbReference type="PANTHER" id="PTHR34227">
    <property type="entry name" value="CHAPERONE PROTEIN YCDY"/>
    <property type="match status" value="1"/>
</dbReference>
<accession>A0A6G5QER1</accession>
<evidence type="ECO:0000313" key="2">
    <source>
        <dbReference type="EMBL" id="QCD44185.1"/>
    </source>
</evidence>
<dbReference type="SUPFAM" id="SSF89155">
    <property type="entry name" value="TorD-like"/>
    <property type="match status" value="1"/>
</dbReference>
<dbReference type="InterPro" id="IPR036411">
    <property type="entry name" value="TorD-like_sf"/>
</dbReference>
<protein>
    <submittedName>
        <fullName evidence="2">Formate dehydrogenase-associated chaperone</fullName>
    </submittedName>
</protein>
<dbReference type="Gene3D" id="1.10.3480.10">
    <property type="entry name" value="TorD-like"/>
    <property type="match status" value="1"/>
</dbReference>
<sequence>MSAQLSEKDSILNARKIYYLLFSRLFMFSSSKNRFSNVVEILDQINQAPLNSQSQEASQSLILKFQNLDLIAQEFDDIFHTPPSPVRNTFSFYEEGYEAGRACARVRGLLAKTDIRRDESEFKENEDNVGFCFAFMFELISKALNGDEKADELSKELFTTIINPYIDEFIEAINSHKEANAYIDINVLLKSFIEFERIYYEAPKPVVEKKIKEVDGISRSEALRREQNRARRKAEKNLQERKE</sequence>
<keyword evidence="1" id="KW-0143">Chaperone</keyword>
<dbReference type="PANTHER" id="PTHR34227:SF1">
    <property type="entry name" value="DIMETHYL SULFOXIDE REDUCTASE CHAPERONE-RELATED"/>
    <property type="match status" value="1"/>
</dbReference>
<reference evidence="2 3" key="1">
    <citation type="submission" date="2016-07" db="EMBL/GenBank/DDBJ databases">
        <title>Comparative genomics of the Campylobacter concisus group.</title>
        <authorList>
            <person name="Miller W.G."/>
            <person name="Yee E."/>
            <person name="Chapman M.H."/>
            <person name="Huynh S."/>
            <person name="Bono J.L."/>
            <person name="On S.L.W."/>
            <person name="StLeger J."/>
            <person name="Foster G."/>
            <person name="Parker C.T."/>
        </authorList>
    </citation>
    <scope>NUCLEOTIDE SEQUENCE [LARGE SCALE GENOMIC DNA]</scope>
    <source>
        <strain evidence="2 3">CCUG 21559</strain>
    </source>
</reference>
<dbReference type="InterPro" id="IPR050289">
    <property type="entry name" value="TorD/DmsD_chaperones"/>
</dbReference>
<gene>
    <name evidence="2" type="primary">fdhM</name>
    <name evidence="2" type="ORF">CMUC_0372</name>
</gene>
<dbReference type="InterPro" id="IPR020945">
    <property type="entry name" value="DMSO/NO3_reduct_chaperone"/>
</dbReference>
<name>A0A6G5QER1_9BACT</name>